<accession>A0A7J6XBZ8</accession>
<evidence type="ECO:0000313" key="3">
    <source>
        <dbReference type="EMBL" id="KAF5205980.1"/>
    </source>
</evidence>
<dbReference type="GO" id="GO:0005506">
    <property type="term" value="F:iron ion binding"/>
    <property type="evidence" value="ECO:0007669"/>
    <property type="project" value="InterPro"/>
</dbReference>
<dbReference type="OrthoDB" id="2789670at2759"/>
<keyword evidence="1" id="KW-0479">Metal-binding</keyword>
<dbReference type="EMBL" id="JABWDY010003380">
    <property type="protein sequence ID" value="KAF5205980.1"/>
    <property type="molecule type" value="Genomic_DNA"/>
</dbReference>
<comment type="caution">
    <text evidence="3">The sequence shown here is derived from an EMBL/GenBank/DDBJ whole genome shotgun (WGS) entry which is preliminary data.</text>
</comment>
<dbReference type="GO" id="GO:0016705">
    <property type="term" value="F:oxidoreductase activity, acting on paired donors, with incorporation or reduction of molecular oxygen"/>
    <property type="evidence" value="ECO:0007669"/>
    <property type="project" value="InterPro"/>
</dbReference>
<evidence type="ECO:0000313" key="4">
    <source>
        <dbReference type="Proteomes" id="UP000554482"/>
    </source>
</evidence>
<dbReference type="InterPro" id="IPR036396">
    <property type="entry name" value="Cyt_P450_sf"/>
</dbReference>
<keyword evidence="4" id="KW-1185">Reference proteome</keyword>
<evidence type="ECO:0000256" key="2">
    <source>
        <dbReference type="ARBA" id="ARBA00023004"/>
    </source>
</evidence>
<dbReference type="Pfam" id="PF00067">
    <property type="entry name" value="p450"/>
    <property type="match status" value="1"/>
</dbReference>
<dbReference type="GO" id="GO:0010268">
    <property type="term" value="P:brassinosteroid homeostasis"/>
    <property type="evidence" value="ECO:0007669"/>
    <property type="project" value="TreeGrafter"/>
</dbReference>
<dbReference type="PANTHER" id="PTHR24286">
    <property type="entry name" value="CYTOCHROME P450 26"/>
    <property type="match status" value="1"/>
</dbReference>
<reference evidence="3 4" key="1">
    <citation type="submission" date="2020-06" db="EMBL/GenBank/DDBJ databases">
        <title>Transcriptomic and genomic resources for Thalictrum thalictroides and T. hernandezii: Facilitating candidate gene discovery in an emerging model plant lineage.</title>
        <authorList>
            <person name="Arias T."/>
            <person name="Riano-Pachon D.M."/>
            <person name="Di Stilio V.S."/>
        </authorList>
    </citation>
    <scope>NUCLEOTIDE SEQUENCE [LARGE SCALE GENOMIC DNA]</scope>
    <source>
        <strain evidence="4">cv. WT478/WT964</strain>
        <tissue evidence="3">Leaves</tissue>
    </source>
</reference>
<dbReference type="AlphaFoldDB" id="A0A7J6XBZ8"/>
<organism evidence="3 4">
    <name type="scientific">Thalictrum thalictroides</name>
    <name type="common">Rue-anemone</name>
    <name type="synonym">Anemone thalictroides</name>
    <dbReference type="NCBI Taxonomy" id="46969"/>
    <lineage>
        <taxon>Eukaryota</taxon>
        <taxon>Viridiplantae</taxon>
        <taxon>Streptophyta</taxon>
        <taxon>Embryophyta</taxon>
        <taxon>Tracheophyta</taxon>
        <taxon>Spermatophyta</taxon>
        <taxon>Magnoliopsida</taxon>
        <taxon>Ranunculales</taxon>
        <taxon>Ranunculaceae</taxon>
        <taxon>Thalictroideae</taxon>
        <taxon>Thalictrum</taxon>
    </lineage>
</organism>
<dbReference type="Proteomes" id="UP000554482">
    <property type="component" value="Unassembled WGS sequence"/>
</dbReference>
<evidence type="ECO:0000256" key="1">
    <source>
        <dbReference type="ARBA" id="ARBA00022723"/>
    </source>
</evidence>
<dbReference type="PANTHER" id="PTHR24286:SF11">
    <property type="entry name" value="CYTOCHROME P450, FAMILY 87, SUBFAMILY A, POLYPEPTIDE 2"/>
    <property type="match status" value="1"/>
</dbReference>
<dbReference type="Gene3D" id="1.10.630.10">
    <property type="entry name" value="Cytochrome P450"/>
    <property type="match status" value="1"/>
</dbReference>
<proteinExistence type="predicted"/>
<dbReference type="GO" id="GO:0016125">
    <property type="term" value="P:sterol metabolic process"/>
    <property type="evidence" value="ECO:0007669"/>
    <property type="project" value="TreeGrafter"/>
</dbReference>
<sequence>MSLTGYTIPAGWTVMVCPPALHLNPEKYNDTLAFNPWRWKVSSSLLYRAFCKLWTKIKGGEVVKAPGITFPNGLHIQVTERQ</sequence>
<gene>
    <name evidence="3" type="ORF">FRX31_004431</name>
</gene>
<dbReference type="GO" id="GO:0044550">
    <property type="term" value="P:secondary metabolite biosynthetic process"/>
    <property type="evidence" value="ECO:0007669"/>
    <property type="project" value="UniProtKB-ARBA"/>
</dbReference>
<dbReference type="GO" id="GO:0020037">
    <property type="term" value="F:heme binding"/>
    <property type="evidence" value="ECO:0007669"/>
    <property type="project" value="InterPro"/>
</dbReference>
<dbReference type="GO" id="GO:0016132">
    <property type="term" value="P:brassinosteroid biosynthetic process"/>
    <property type="evidence" value="ECO:0007669"/>
    <property type="project" value="TreeGrafter"/>
</dbReference>
<dbReference type="InterPro" id="IPR001128">
    <property type="entry name" value="Cyt_P450"/>
</dbReference>
<dbReference type="GO" id="GO:0004497">
    <property type="term" value="F:monooxygenase activity"/>
    <property type="evidence" value="ECO:0007669"/>
    <property type="project" value="InterPro"/>
</dbReference>
<protein>
    <submittedName>
        <fullName evidence="3">Cytochrome p450</fullName>
    </submittedName>
</protein>
<keyword evidence="2" id="KW-0408">Iron</keyword>
<dbReference type="SUPFAM" id="SSF48264">
    <property type="entry name" value="Cytochrome P450"/>
    <property type="match status" value="1"/>
</dbReference>
<name>A0A7J6XBZ8_THATH</name>